<organism evidence="2 3">
    <name type="scientific">Aeribacillus pallidus</name>
    <dbReference type="NCBI Taxonomy" id="33936"/>
    <lineage>
        <taxon>Bacteria</taxon>
        <taxon>Bacillati</taxon>
        <taxon>Bacillota</taxon>
        <taxon>Bacilli</taxon>
        <taxon>Bacillales</taxon>
        <taxon>Bacillaceae</taxon>
        <taxon>Aeribacillus</taxon>
    </lineage>
</organism>
<sequence length="209" mass="22552">MRKKILLGALSLSLLGSTLPSYSAFAAEKQNTLNVYSQGYNVSLSENLIQTADQYVVVEENKFVLKDEKKLKEILSERDFEIVNNLVSQANNNLETISGANTAVVGNSVVVMPKDVSAKTISYAKASEGKRAIKFHWWGIELWLTKTDVRAIVKGGISGGAAYLGSIFGIAGAVAGAVVGAIISEYITGVPIYVKYTYGNKYPPIVLPQ</sequence>
<evidence type="ECO:0000256" key="1">
    <source>
        <dbReference type="SAM" id="SignalP"/>
    </source>
</evidence>
<protein>
    <submittedName>
        <fullName evidence="2">Uncharacterized protein</fullName>
    </submittedName>
</protein>
<dbReference type="KEGG" id="apak:AP3564_01575"/>
<feature type="chain" id="PRO_5012713917" evidence="1">
    <location>
        <begin position="27"/>
        <end position="209"/>
    </location>
</feature>
<gene>
    <name evidence="2" type="ORF">AP3564_01575</name>
</gene>
<dbReference type="Proteomes" id="UP000214606">
    <property type="component" value="Chromosome"/>
</dbReference>
<dbReference type="AlphaFoldDB" id="A0A223E1K9"/>
<name>A0A223E1K9_9BACI</name>
<accession>A0A223E1K9</accession>
<feature type="signal peptide" evidence="1">
    <location>
        <begin position="1"/>
        <end position="26"/>
    </location>
</feature>
<evidence type="ECO:0000313" key="2">
    <source>
        <dbReference type="EMBL" id="ASS89132.1"/>
    </source>
</evidence>
<evidence type="ECO:0000313" key="3">
    <source>
        <dbReference type="Proteomes" id="UP000214606"/>
    </source>
</evidence>
<reference evidence="2 3" key="1">
    <citation type="submission" date="2016-10" db="EMBL/GenBank/DDBJ databases">
        <title>The whole genome sequencing and assembly of Aeribacillus pallidus KCTC3564 strain.</title>
        <authorList>
            <person name="Lee Y.-J."/>
            <person name="Park M.-K."/>
            <person name="Yi H."/>
            <person name="Bahn Y.-S."/>
            <person name="Kim J.F."/>
            <person name="Lee D.-W."/>
        </authorList>
    </citation>
    <scope>NUCLEOTIDE SEQUENCE [LARGE SCALE GENOMIC DNA]</scope>
    <source>
        <strain evidence="2 3">KCTC3564</strain>
    </source>
</reference>
<keyword evidence="1" id="KW-0732">Signal</keyword>
<dbReference type="RefSeq" id="WP_094244466.1">
    <property type="nucleotide sequence ID" value="NZ_CP017703.1"/>
</dbReference>
<proteinExistence type="predicted"/>
<dbReference type="EMBL" id="CP017703">
    <property type="protein sequence ID" value="ASS89132.1"/>
    <property type="molecule type" value="Genomic_DNA"/>
</dbReference>